<gene>
    <name evidence="5" type="ORF">GPJ59_12105</name>
</gene>
<keyword evidence="2" id="KW-0378">Hydrolase</keyword>
<name>A0ABS6Z4D0_9ACTN</name>
<keyword evidence="1" id="KW-0479">Metal-binding</keyword>
<accession>A0ABS6Z4D0</accession>
<dbReference type="SUPFAM" id="SSF51338">
    <property type="entry name" value="Composite domain of metallo-dependent hydrolases"/>
    <property type="match status" value="1"/>
</dbReference>
<evidence type="ECO:0000256" key="1">
    <source>
        <dbReference type="ARBA" id="ARBA00022723"/>
    </source>
</evidence>
<dbReference type="EMBL" id="WTFF01000065">
    <property type="protein sequence ID" value="MBW5482610.1"/>
    <property type="molecule type" value="Genomic_DNA"/>
</dbReference>
<reference evidence="5 6" key="1">
    <citation type="submission" date="2019-12" db="EMBL/GenBank/DDBJ databases">
        <title>Genome sequence of Streptomyces bambusae.</title>
        <authorList>
            <person name="Bansal K."/>
            <person name="Choksket S."/>
            <person name="Korpole S."/>
            <person name="Patil P.B."/>
        </authorList>
    </citation>
    <scope>NUCLEOTIDE SEQUENCE [LARGE SCALE GENOMIC DNA]</scope>
    <source>
        <strain evidence="5 6">SK60</strain>
    </source>
</reference>
<sequence>MLTLHTADLLVPAASAEPVPHGAVLVDGDRIAGLGPYEDLAAAYPHARTRRWPGLLTPGLVAHGVRALLEETYYPDGRTEAELGTEPLRGAALAALGPLSEARRGHSARRGTQKLLARGVVAVTGELTVASVRTAVARSGLVLAGPGSASASSGEPSPDPFAGCSAAAEAYYGGLGVGAPARFAAFAVADEAELLAEGATTCVATVVDGRLLHRRR</sequence>
<proteinExistence type="predicted"/>
<feature type="domain" description="Aminodeoxyfutalosine deaminase/Imidazolonepropionase-like composite" evidence="4">
    <location>
        <begin position="22"/>
        <end position="47"/>
    </location>
</feature>
<keyword evidence="3" id="KW-0862">Zinc</keyword>
<dbReference type="Gene3D" id="2.30.40.10">
    <property type="entry name" value="Urease, subunit C, domain 1"/>
    <property type="match status" value="1"/>
</dbReference>
<keyword evidence="6" id="KW-1185">Reference proteome</keyword>
<comment type="caution">
    <text evidence="5">The sequence shown here is derived from an EMBL/GenBank/DDBJ whole genome shotgun (WGS) entry which is preliminary data.</text>
</comment>
<dbReference type="Proteomes" id="UP000812013">
    <property type="component" value="Unassembled WGS sequence"/>
</dbReference>
<dbReference type="InterPro" id="IPR054418">
    <property type="entry name" value="MQNX/HUTI_composite_N"/>
</dbReference>
<dbReference type="InterPro" id="IPR011059">
    <property type="entry name" value="Metal-dep_hydrolase_composite"/>
</dbReference>
<evidence type="ECO:0000256" key="2">
    <source>
        <dbReference type="ARBA" id="ARBA00022801"/>
    </source>
</evidence>
<evidence type="ECO:0000259" key="4">
    <source>
        <dbReference type="Pfam" id="PF22039"/>
    </source>
</evidence>
<evidence type="ECO:0000313" key="6">
    <source>
        <dbReference type="Proteomes" id="UP000812013"/>
    </source>
</evidence>
<evidence type="ECO:0000256" key="3">
    <source>
        <dbReference type="ARBA" id="ARBA00022833"/>
    </source>
</evidence>
<protein>
    <recommendedName>
        <fullName evidence="4">Aminodeoxyfutalosine deaminase/Imidazolonepropionase-like composite domain-containing protein</fullName>
    </recommendedName>
</protein>
<dbReference type="Pfam" id="PF22039">
    <property type="entry name" value="HUTI_composite_bact"/>
    <property type="match status" value="1"/>
</dbReference>
<dbReference type="RefSeq" id="WP_219667047.1">
    <property type="nucleotide sequence ID" value="NZ_WTFF01000065.1"/>
</dbReference>
<organism evidence="5 6">
    <name type="scientific">Streptomyces bambusae</name>
    <dbReference type="NCBI Taxonomy" id="1550616"/>
    <lineage>
        <taxon>Bacteria</taxon>
        <taxon>Bacillati</taxon>
        <taxon>Actinomycetota</taxon>
        <taxon>Actinomycetes</taxon>
        <taxon>Kitasatosporales</taxon>
        <taxon>Streptomycetaceae</taxon>
        <taxon>Streptomyces</taxon>
    </lineage>
</organism>
<evidence type="ECO:0000313" key="5">
    <source>
        <dbReference type="EMBL" id="MBW5482610.1"/>
    </source>
</evidence>